<dbReference type="PANTHER" id="PTHR37981:SF1">
    <property type="entry name" value="SGNH HYDROLASE-TYPE ESTERASE DOMAIN-CONTAINING PROTEIN"/>
    <property type="match status" value="1"/>
</dbReference>
<dbReference type="InterPro" id="IPR013830">
    <property type="entry name" value="SGNH_hydro"/>
</dbReference>
<dbReference type="CDD" id="cd01823">
    <property type="entry name" value="SEST_like"/>
    <property type="match status" value="1"/>
</dbReference>
<feature type="active site" evidence="1">
    <location>
        <position position="228"/>
    </location>
</feature>
<dbReference type="Gene3D" id="3.40.50.1110">
    <property type="entry name" value="SGNH hydrolase"/>
    <property type="match status" value="1"/>
</dbReference>
<evidence type="ECO:0000256" key="2">
    <source>
        <dbReference type="PIRSR" id="PIRSR637460-2"/>
    </source>
</evidence>
<feature type="domain" description="SGNH hydrolase-type esterase" evidence="3">
    <location>
        <begin position="1"/>
        <end position="235"/>
    </location>
</feature>
<reference evidence="4 5" key="1">
    <citation type="submission" date="2019-03" db="EMBL/GenBank/DDBJ databases">
        <authorList>
            <person name="Gonzalez-Pimentel J.L."/>
        </authorList>
    </citation>
    <scope>NUCLEOTIDE SEQUENCE [LARGE SCALE GENOMIC DNA]</scope>
    <source>
        <strain evidence="4 5">JCM 31289</strain>
    </source>
</reference>
<dbReference type="AlphaFoldDB" id="A0A4Z0G6M7"/>
<dbReference type="GO" id="GO:0004806">
    <property type="term" value="F:triacylglycerol lipase activity"/>
    <property type="evidence" value="ECO:0007669"/>
    <property type="project" value="TreeGrafter"/>
</dbReference>
<evidence type="ECO:0000256" key="1">
    <source>
        <dbReference type="PIRSR" id="PIRSR637460-1"/>
    </source>
</evidence>
<dbReference type="PANTHER" id="PTHR37981">
    <property type="entry name" value="LIPASE 2"/>
    <property type="match status" value="1"/>
</dbReference>
<feature type="disulfide bond" evidence="2">
    <location>
        <begin position="158"/>
        <end position="207"/>
    </location>
</feature>
<keyword evidence="2" id="KW-1015">Disulfide bond</keyword>
<dbReference type="OrthoDB" id="5503950at2"/>
<feature type="disulfide bond" evidence="2">
    <location>
        <begin position="93"/>
        <end position="105"/>
    </location>
</feature>
<feature type="active site" description="Nucleophile" evidence="1">
    <location>
        <position position="4"/>
    </location>
</feature>
<proteinExistence type="predicted"/>
<protein>
    <submittedName>
        <fullName evidence="4">SGNH/GDSL hydrolase family protein</fullName>
    </submittedName>
</protein>
<keyword evidence="5" id="KW-1185">Reference proteome</keyword>
<organism evidence="4 5">
    <name type="scientific">Streptomyces palmae</name>
    <dbReference type="NCBI Taxonomy" id="1701085"/>
    <lineage>
        <taxon>Bacteria</taxon>
        <taxon>Bacillati</taxon>
        <taxon>Actinomycetota</taxon>
        <taxon>Actinomycetes</taxon>
        <taxon>Kitasatosporales</taxon>
        <taxon>Streptomycetaceae</taxon>
        <taxon>Streptomyces</taxon>
    </lineage>
</organism>
<evidence type="ECO:0000313" key="5">
    <source>
        <dbReference type="Proteomes" id="UP000297948"/>
    </source>
</evidence>
<evidence type="ECO:0000259" key="3">
    <source>
        <dbReference type="Pfam" id="PF13472"/>
    </source>
</evidence>
<sequence>MGDSYAAAPLAPHGDPRAPMCVRSRSGYPEVAARALGARLVNVSCSAARIRDFGERQTGLLRPQSTALERGTDVVSLTIGGNDTHLVRAALRCVNPLPEPVGRSCADRYTAGGRDRIAADIAAWAPALGAALDEIHRRAPHARIFVVGYGEYFRRGGCHPVQPLWARDADYLQGSIDRLSAVLRAEAARHRAVFVDTRPLTRGHDSCAPARERYLEGFLPTHRALGLHPNAEGSAAIGRRLASVIARFRSGTPSTRR</sequence>
<dbReference type="EMBL" id="SRID01000418">
    <property type="protein sequence ID" value="TGA91621.1"/>
    <property type="molecule type" value="Genomic_DNA"/>
</dbReference>
<dbReference type="Pfam" id="PF13472">
    <property type="entry name" value="Lipase_GDSL_2"/>
    <property type="match status" value="1"/>
</dbReference>
<dbReference type="GO" id="GO:0019433">
    <property type="term" value="P:triglyceride catabolic process"/>
    <property type="evidence" value="ECO:0007669"/>
    <property type="project" value="TreeGrafter"/>
</dbReference>
<evidence type="ECO:0000313" key="4">
    <source>
        <dbReference type="EMBL" id="TGA91621.1"/>
    </source>
</evidence>
<name>A0A4Z0G6M7_9ACTN</name>
<comment type="caution">
    <text evidence="4">The sequence shown here is derived from an EMBL/GenBank/DDBJ whole genome shotgun (WGS) entry which is preliminary data.</text>
</comment>
<dbReference type="Proteomes" id="UP000297948">
    <property type="component" value="Unassembled WGS sequence"/>
</dbReference>
<dbReference type="SUPFAM" id="SSF52266">
    <property type="entry name" value="SGNH hydrolase"/>
    <property type="match status" value="1"/>
</dbReference>
<feature type="disulfide bond" evidence="2">
    <location>
        <begin position="21"/>
        <end position="45"/>
    </location>
</feature>
<dbReference type="InterPro" id="IPR036514">
    <property type="entry name" value="SGNH_hydro_sf"/>
</dbReference>
<gene>
    <name evidence="4" type="ORF">E4099_28150</name>
</gene>
<dbReference type="InterPro" id="IPR037460">
    <property type="entry name" value="SEST-like"/>
</dbReference>
<accession>A0A4Z0G6M7</accession>
<keyword evidence="4" id="KW-0378">Hydrolase</keyword>